<gene>
    <name evidence="1" type="ORF">BT96DRAFT_837659</name>
</gene>
<proteinExistence type="predicted"/>
<accession>A0A6A4GPA5</accession>
<dbReference type="AlphaFoldDB" id="A0A6A4GPA5"/>
<sequence>MTSDRSKYALRGVLEGQLGPVTSIAVHPLGTYVASGGECLILQSPSKIYRVLPSFQGEEGTKIWHLPSAKLLETPAGASDRGYTMAVVWITKPDDAEEGIAFGTDDGYLCVWRRNGVNFTEVFSKRLTGGVEGQEISSMAYDPSSGHLGIVHRSEVVHRFIIDGAMWPILVKSVAIPKHWPQAVVFGQSGVRGPELWTFGREDGVIHILNDNGQVILKSKDTGTVIGHAAINMKEDALILDDVSQGIALYKLSGTERLKTFSIPHSERRSRNVAFHDGASTVICGSDHGKIYIFDRRTGKINDTIHVGVKEWVQSIAVSKGIDRDAQGF</sequence>
<reference evidence="1" key="1">
    <citation type="journal article" date="2019" name="Environ. Microbiol.">
        <title>Fungal ecological strategies reflected in gene transcription - a case study of two litter decomposers.</title>
        <authorList>
            <person name="Barbi F."/>
            <person name="Kohler A."/>
            <person name="Barry K."/>
            <person name="Baskaran P."/>
            <person name="Daum C."/>
            <person name="Fauchery L."/>
            <person name="Ihrmark K."/>
            <person name="Kuo A."/>
            <person name="LaButti K."/>
            <person name="Lipzen A."/>
            <person name="Morin E."/>
            <person name="Grigoriev I.V."/>
            <person name="Henrissat B."/>
            <person name="Lindahl B."/>
            <person name="Martin F."/>
        </authorList>
    </citation>
    <scope>NUCLEOTIDE SEQUENCE</scope>
    <source>
        <strain evidence="1">JB14</strain>
    </source>
</reference>
<dbReference type="InterPro" id="IPR001680">
    <property type="entry name" value="WD40_rpt"/>
</dbReference>
<dbReference type="EMBL" id="ML769801">
    <property type="protein sequence ID" value="KAE9387438.1"/>
    <property type="molecule type" value="Genomic_DNA"/>
</dbReference>
<keyword evidence="2" id="KW-1185">Reference proteome</keyword>
<organism evidence="1 2">
    <name type="scientific">Gymnopus androsaceus JB14</name>
    <dbReference type="NCBI Taxonomy" id="1447944"/>
    <lineage>
        <taxon>Eukaryota</taxon>
        <taxon>Fungi</taxon>
        <taxon>Dikarya</taxon>
        <taxon>Basidiomycota</taxon>
        <taxon>Agaricomycotina</taxon>
        <taxon>Agaricomycetes</taxon>
        <taxon>Agaricomycetidae</taxon>
        <taxon>Agaricales</taxon>
        <taxon>Marasmiineae</taxon>
        <taxon>Omphalotaceae</taxon>
        <taxon>Gymnopus</taxon>
    </lineage>
</organism>
<dbReference type="OrthoDB" id="2654453at2759"/>
<name>A0A6A4GPA5_9AGAR</name>
<dbReference type="Gene3D" id="2.130.10.10">
    <property type="entry name" value="YVTN repeat-like/Quinoprotein amine dehydrogenase"/>
    <property type="match status" value="2"/>
</dbReference>
<dbReference type="Proteomes" id="UP000799118">
    <property type="component" value="Unassembled WGS sequence"/>
</dbReference>
<protein>
    <submittedName>
        <fullName evidence="1">WD40 repeat-like protein</fullName>
    </submittedName>
</protein>
<evidence type="ECO:0000313" key="1">
    <source>
        <dbReference type="EMBL" id="KAE9387438.1"/>
    </source>
</evidence>
<dbReference type="Pfam" id="PF00400">
    <property type="entry name" value="WD40"/>
    <property type="match status" value="1"/>
</dbReference>
<evidence type="ECO:0000313" key="2">
    <source>
        <dbReference type="Proteomes" id="UP000799118"/>
    </source>
</evidence>
<dbReference type="InterPro" id="IPR036322">
    <property type="entry name" value="WD40_repeat_dom_sf"/>
</dbReference>
<dbReference type="InterPro" id="IPR015943">
    <property type="entry name" value="WD40/YVTN_repeat-like_dom_sf"/>
</dbReference>
<dbReference type="SUPFAM" id="SSF50978">
    <property type="entry name" value="WD40 repeat-like"/>
    <property type="match status" value="1"/>
</dbReference>